<sequence length="499" mass="57151">MRHIEMNSTFKGYLTLREYNQSKPHMTRYISLSRYSSLQRSGIDRAQTWQNNTYMASMARPVVSLQGDGTPIESEAEFQKKQSHYNMMWEDNVMNNKRLIRYTKIVVLLLSWENSDIDRAEVEELKTVFKEEYQFVVVQRLIGNDKPQQKINRHVAEFVDDHDDDDTLLIFYYGGHGWYSEPCGDTENRKGLTLHRERTVRALRNAKTQSINWAITETLGRGLNGDVLAIFDCCDAGATFQTRGTPRFEYLAACPAGQLTRARGNGTFTKALIWALKELKTKPPGWFHTAQLRSQICKAPDFPKDQMPVLGEREVASFDRIVLAPMKFDFASTGDTVEPSISKSSKSRILDLRFHIDGSSDDIEALKTIASELHSLITIKHDELPAKRISFLQYTTCENLGANSEIVIIGPERAIIDYWKDRTTRRQKLAKDYAMRWRSHPCPASAENDATIQVFLPLSFTLQILVVGLLCSFIFRSLFKDVTIDRTASAIYNCSLFRH</sequence>
<evidence type="ECO:0000313" key="3">
    <source>
        <dbReference type="EMBL" id="KAF2668458.1"/>
    </source>
</evidence>
<keyword evidence="1" id="KW-1133">Transmembrane helix</keyword>
<dbReference type="Pfam" id="PF00656">
    <property type="entry name" value="Peptidase_C14"/>
    <property type="match status" value="1"/>
</dbReference>
<evidence type="ECO:0000259" key="2">
    <source>
        <dbReference type="Pfam" id="PF00656"/>
    </source>
</evidence>
<dbReference type="Gene3D" id="3.40.50.1460">
    <property type="match status" value="1"/>
</dbReference>
<evidence type="ECO:0000313" key="4">
    <source>
        <dbReference type="Proteomes" id="UP000799302"/>
    </source>
</evidence>
<organism evidence="3 4">
    <name type="scientific">Microthyrium microscopicum</name>
    <dbReference type="NCBI Taxonomy" id="703497"/>
    <lineage>
        <taxon>Eukaryota</taxon>
        <taxon>Fungi</taxon>
        <taxon>Dikarya</taxon>
        <taxon>Ascomycota</taxon>
        <taxon>Pezizomycotina</taxon>
        <taxon>Dothideomycetes</taxon>
        <taxon>Dothideomycetes incertae sedis</taxon>
        <taxon>Microthyriales</taxon>
        <taxon>Microthyriaceae</taxon>
        <taxon>Microthyrium</taxon>
    </lineage>
</organism>
<dbReference type="GO" id="GO:0006508">
    <property type="term" value="P:proteolysis"/>
    <property type="evidence" value="ECO:0007669"/>
    <property type="project" value="InterPro"/>
</dbReference>
<protein>
    <recommendedName>
        <fullName evidence="2">Peptidase C14 caspase domain-containing protein</fullName>
    </recommendedName>
</protein>
<feature type="domain" description="Peptidase C14 caspase" evidence="2">
    <location>
        <begin position="121"/>
        <end position="280"/>
    </location>
</feature>
<reference evidence="3" key="1">
    <citation type="journal article" date="2020" name="Stud. Mycol.">
        <title>101 Dothideomycetes genomes: a test case for predicting lifestyles and emergence of pathogens.</title>
        <authorList>
            <person name="Haridas S."/>
            <person name="Albert R."/>
            <person name="Binder M."/>
            <person name="Bloem J."/>
            <person name="Labutti K."/>
            <person name="Salamov A."/>
            <person name="Andreopoulos B."/>
            <person name="Baker S."/>
            <person name="Barry K."/>
            <person name="Bills G."/>
            <person name="Bluhm B."/>
            <person name="Cannon C."/>
            <person name="Castanera R."/>
            <person name="Culley D."/>
            <person name="Daum C."/>
            <person name="Ezra D."/>
            <person name="Gonzalez J."/>
            <person name="Henrissat B."/>
            <person name="Kuo A."/>
            <person name="Liang C."/>
            <person name="Lipzen A."/>
            <person name="Lutzoni F."/>
            <person name="Magnuson J."/>
            <person name="Mondo S."/>
            <person name="Nolan M."/>
            <person name="Ohm R."/>
            <person name="Pangilinan J."/>
            <person name="Park H.-J."/>
            <person name="Ramirez L."/>
            <person name="Alfaro M."/>
            <person name="Sun H."/>
            <person name="Tritt A."/>
            <person name="Yoshinaga Y."/>
            <person name="Zwiers L.-H."/>
            <person name="Turgeon B."/>
            <person name="Goodwin S."/>
            <person name="Spatafora J."/>
            <person name="Crous P."/>
            <person name="Grigoriev I."/>
        </authorList>
    </citation>
    <scope>NUCLEOTIDE SEQUENCE</scope>
    <source>
        <strain evidence="3">CBS 115976</strain>
    </source>
</reference>
<dbReference type="EMBL" id="MU004236">
    <property type="protein sequence ID" value="KAF2668458.1"/>
    <property type="molecule type" value="Genomic_DNA"/>
</dbReference>
<keyword evidence="1" id="KW-0472">Membrane</keyword>
<dbReference type="InterPro" id="IPR011600">
    <property type="entry name" value="Pept_C14_caspase"/>
</dbReference>
<proteinExistence type="predicted"/>
<evidence type="ECO:0000256" key="1">
    <source>
        <dbReference type="SAM" id="Phobius"/>
    </source>
</evidence>
<gene>
    <name evidence="3" type="ORF">BT63DRAFT_277577</name>
</gene>
<dbReference type="GO" id="GO:0004197">
    <property type="term" value="F:cysteine-type endopeptidase activity"/>
    <property type="evidence" value="ECO:0007669"/>
    <property type="project" value="InterPro"/>
</dbReference>
<keyword evidence="4" id="KW-1185">Reference proteome</keyword>
<accession>A0A6A6UBH5</accession>
<feature type="transmembrane region" description="Helical" evidence="1">
    <location>
        <begin position="454"/>
        <end position="475"/>
    </location>
</feature>
<dbReference type="Proteomes" id="UP000799302">
    <property type="component" value="Unassembled WGS sequence"/>
</dbReference>
<dbReference type="OrthoDB" id="4760831at2759"/>
<dbReference type="AlphaFoldDB" id="A0A6A6UBH5"/>
<keyword evidence="1" id="KW-0812">Transmembrane</keyword>
<name>A0A6A6UBH5_9PEZI</name>